<proteinExistence type="predicted"/>
<accession>A0A061SQY2</accession>
<dbReference type="EMBL" id="JEMU01000003">
    <property type="protein sequence ID" value="KAJ04106.1"/>
    <property type="molecule type" value="Genomic_DNA"/>
</dbReference>
<gene>
    <name evidence="2" type="ORF">PM02_04555</name>
</gene>
<evidence type="ECO:0008006" key="4">
    <source>
        <dbReference type="Google" id="ProtNLM"/>
    </source>
</evidence>
<evidence type="ECO:0000313" key="2">
    <source>
        <dbReference type="EMBL" id="KAJ04106.1"/>
    </source>
</evidence>
<evidence type="ECO:0000313" key="3">
    <source>
        <dbReference type="Proteomes" id="UP000027337"/>
    </source>
</evidence>
<dbReference type="eggNOG" id="ENOG5032TNJ">
    <property type="taxonomic scope" value="Bacteria"/>
</dbReference>
<keyword evidence="1" id="KW-0732">Signal</keyword>
<feature type="signal peptide" evidence="1">
    <location>
        <begin position="1"/>
        <end position="24"/>
    </location>
</feature>
<name>A0A061SQY2_9RHOB</name>
<dbReference type="Proteomes" id="UP000027337">
    <property type="component" value="Unassembled WGS sequence"/>
</dbReference>
<evidence type="ECO:0000256" key="1">
    <source>
        <dbReference type="SAM" id="SignalP"/>
    </source>
</evidence>
<comment type="caution">
    <text evidence="2">The sequence shown here is derived from an EMBL/GenBank/DDBJ whole genome shotgun (WGS) entry which is preliminary data.</text>
</comment>
<protein>
    <recommendedName>
        <fullName evidence="4">DUF4864 domain-containing protein</fullName>
    </recommendedName>
</protein>
<dbReference type="RefSeq" id="WP_037905756.1">
    <property type="nucleotide sequence ID" value="NZ_CP068998.1"/>
</dbReference>
<keyword evidence="3" id="KW-1185">Reference proteome</keyword>
<sequence>MRSYITSVFGGLVLSALLVFGATAQVPEVEDTINQQIEAFKADDFAEAFTFATPTLQRLFQSPQNFERMVINGYPMVWRPAEVRYLEQVQDGSVVYQKVQITDAKGFTHLLLYRMQQTAAGWRIGGVQLLAAPGGTA</sequence>
<dbReference type="Pfam" id="PF16156">
    <property type="entry name" value="DUF4864"/>
    <property type="match status" value="1"/>
</dbReference>
<dbReference type="STRING" id="83219.PM02_04555"/>
<feature type="chain" id="PRO_5041037256" description="DUF4864 domain-containing protein" evidence="1">
    <location>
        <begin position="25"/>
        <end position="137"/>
    </location>
</feature>
<dbReference type="AlphaFoldDB" id="A0A061SQY2"/>
<organism evidence="2 3">
    <name type="scientific">Sulfitobacter mediterraneus</name>
    <dbReference type="NCBI Taxonomy" id="83219"/>
    <lineage>
        <taxon>Bacteria</taxon>
        <taxon>Pseudomonadati</taxon>
        <taxon>Pseudomonadota</taxon>
        <taxon>Alphaproteobacteria</taxon>
        <taxon>Rhodobacterales</taxon>
        <taxon>Roseobacteraceae</taxon>
        <taxon>Sulfitobacter</taxon>
    </lineage>
</organism>
<dbReference type="InterPro" id="IPR032347">
    <property type="entry name" value="DUF4864"/>
</dbReference>
<dbReference type="GeneID" id="72439917"/>
<reference evidence="2 3" key="1">
    <citation type="journal article" date="2014" name="Genome Announc.">
        <title>Draft Genome Sequences of Two Isolates of the Roseobacter Group, Sulfitobacter sp. Strains 3SOLIMAR09 and 1FIGIMAR09, from Harbors of Mallorca Island (Mediterranean Sea).</title>
        <authorList>
            <person name="Mas-Llado M."/>
            <person name="Pina-Villalonga J.M."/>
            <person name="Brunet-Galmes I."/>
            <person name="Nogales B."/>
            <person name="Bosch R."/>
        </authorList>
    </citation>
    <scope>NUCLEOTIDE SEQUENCE [LARGE SCALE GENOMIC DNA]</scope>
    <source>
        <strain evidence="2 3">1FIGIMAR09</strain>
    </source>
</reference>